<dbReference type="EnsemblMetazoa" id="ENSAATROPT003452">
    <property type="protein sequence ID" value="ENSAATROPP003316"/>
    <property type="gene ID" value="ENSAATROPG002734"/>
</dbReference>
<sequence length="129" mass="14139">MRRRLWSKLLRCCSKPTANGVRRRDADEKFYCKGTSSPMAAAVAAAAAHPTAIGRHGVHEHTHTFANVCTMQAACDGAIAVCPEQPIQARAASPMTLRNVKRTPRCVFSLPILPISFRLQDRPPLFQAS</sequence>
<organism evidence="1 2">
    <name type="scientific">Anopheles atroparvus</name>
    <name type="common">European mosquito</name>
    <dbReference type="NCBI Taxonomy" id="41427"/>
    <lineage>
        <taxon>Eukaryota</taxon>
        <taxon>Metazoa</taxon>
        <taxon>Ecdysozoa</taxon>
        <taxon>Arthropoda</taxon>
        <taxon>Hexapoda</taxon>
        <taxon>Insecta</taxon>
        <taxon>Pterygota</taxon>
        <taxon>Neoptera</taxon>
        <taxon>Endopterygota</taxon>
        <taxon>Diptera</taxon>
        <taxon>Nematocera</taxon>
        <taxon>Culicoidea</taxon>
        <taxon>Culicidae</taxon>
        <taxon>Anophelinae</taxon>
        <taxon>Anopheles</taxon>
    </lineage>
</organism>
<reference evidence="1" key="1">
    <citation type="submission" date="2024-04" db="UniProtKB">
        <authorList>
            <consortium name="EnsemblMetazoa"/>
        </authorList>
    </citation>
    <scope>IDENTIFICATION</scope>
    <source>
        <strain evidence="1">EBRO</strain>
    </source>
</reference>
<protein>
    <submittedName>
        <fullName evidence="1">Uncharacterized protein</fullName>
    </submittedName>
</protein>
<keyword evidence="2" id="KW-1185">Reference proteome</keyword>
<proteinExistence type="predicted"/>
<dbReference type="AlphaFoldDB" id="A0AAG5CWQ6"/>
<accession>A0AAG5CWQ6</accession>
<evidence type="ECO:0000313" key="1">
    <source>
        <dbReference type="EnsemblMetazoa" id="ENSAATROPP003316"/>
    </source>
</evidence>
<dbReference type="Proteomes" id="UP000075880">
    <property type="component" value="Unassembled WGS sequence"/>
</dbReference>
<evidence type="ECO:0000313" key="2">
    <source>
        <dbReference type="Proteomes" id="UP000075880"/>
    </source>
</evidence>
<name>A0AAG5CWQ6_ANOAO</name>